<dbReference type="SUPFAM" id="SSF51735">
    <property type="entry name" value="NAD(P)-binding Rossmann-fold domains"/>
    <property type="match status" value="1"/>
</dbReference>
<proteinExistence type="inferred from homology"/>
<feature type="binding site" evidence="13">
    <location>
        <position position="45"/>
    </location>
    <ligand>
        <name>NADP(+)</name>
        <dbReference type="ChEBI" id="CHEBI:58349"/>
    </ligand>
</feature>
<dbReference type="InterPro" id="IPR036291">
    <property type="entry name" value="NAD(P)-bd_dom_sf"/>
</dbReference>
<comment type="catalytic activity">
    <reaction evidence="11">
        <text>L-proline + NAD(+) = (S)-1-pyrroline-5-carboxylate + NADH + 2 H(+)</text>
        <dbReference type="Rhea" id="RHEA:14105"/>
        <dbReference type="ChEBI" id="CHEBI:15378"/>
        <dbReference type="ChEBI" id="CHEBI:17388"/>
        <dbReference type="ChEBI" id="CHEBI:57540"/>
        <dbReference type="ChEBI" id="CHEBI:57945"/>
        <dbReference type="ChEBI" id="CHEBI:60039"/>
        <dbReference type="EC" id="1.5.1.2"/>
    </reaction>
</comment>
<dbReference type="AlphaFoldDB" id="A0A6I9WR86"/>
<dbReference type="Gene3D" id="3.40.50.720">
    <property type="entry name" value="NAD(P)-binding Rossmann-like Domain"/>
    <property type="match status" value="1"/>
</dbReference>
<evidence type="ECO:0000256" key="2">
    <source>
        <dbReference type="ARBA" id="ARBA00005205"/>
    </source>
</evidence>
<dbReference type="InterPro" id="IPR028939">
    <property type="entry name" value="P5C_Rdtase_cat_N"/>
</dbReference>
<dbReference type="FunFam" id="3.40.50.720:FF:000190">
    <property type="entry name" value="Pyrroline-5-carboxylate reductase"/>
    <property type="match status" value="1"/>
</dbReference>
<evidence type="ECO:0000256" key="11">
    <source>
        <dbReference type="ARBA" id="ARBA00050547"/>
    </source>
</evidence>
<evidence type="ECO:0000256" key="1">
    <source>
        <dbReference type="ARBA" id="ARBA00004496"/>
    </source>
</evidence>
<dbReference type="InterPro" id="IPR029036">
    <property type="entry name" value="P5CR_dimer"/>
</dbReference>
<evidence type="ECO:0000256" key="6">
    <source>
        <dbReference type="ARBA" id="ARBA00022490"/>
    </source>
</evidence>
<name>A0A6I9WR86_9HYME</name>
<accession>A0A6I9WR86</accession>
<dbReference type="GO" id="GO:0005737">
    <property type="term" value="C:cytoplasm"/>
    <property type="evidence" value="ECO:0007669"/>
    <property type="project" value="UniProtKB-SubCell"/>
</dbReference>
<protein>
    <recommendedName>
        <fullName evidence="5">Pyrroline-5-carboxylate reductase</fullName>
        <ecNumber evidence="4">1.5.1.2</ecNumber>
    </recommendedName>
</protein>
<dbReference type="UniPathway" id="UPA00098">
    <property type="reaction ID" value="UER00361"/>
</dbReference>
<dbReference type="Proteomes" id="UP000504615">
    <property type="component" value="Unplaced"/>
</dbReference>
<evidence type="ECO:0000256" key="9">
    <source>
        <dbReference type="ARBA" id="ARBA00022857"/>
    </source>
</evidence>
<evidence type="ECO:0000256" key="4">
    <source>
        <dbReference type="ARBA" id="ARBA00012855"/>
    </source>
</evidence>
<dbReference type="EC" id="1.5.1.2" evidence="4"/>
<comment type="similarity">
    <text evidence="3">Belongs to the pyrroline-5-carboxylate reductase family.</text>
</comment>
<dbReference type="GO" id="GO:0055129">
    <property type="term" value="P:L-proline biosynthetic process"/>
    <property type="evidence" value="ECO:0007669"/>
    <property type="project" value="UniProtKB-UniPathway"/>
</dbReference>
<evidence type="ECO:0000259" key="15">
    <source>
        <dbReference type="Pfam" id="PF14748"/>
    </source>
</evidence>
<dbReference type="HAMAP" id="MF_01925">
    <property type="entry name" value="P5C_reductase"/>
    <property type="match status" value="1"/>
</dbReference>
<dbReference type="PIRSF" id="PIRSF000193">
    <property type="entry name" value="Pyrrol-5-carb_rd"/>
    <property type="match status" value="1"/>
</dbReference>
<feature type="binding site" evidence="13">
    <location>
        <position position="65"/>
    </location>
    <ligand>
        <name>NADPH</name>
        <dbReference type="ChEBI" id="CHEBI:57783"/>
    </ligand>
</feature>
<dbReference type="GeneID" id="105431910"/>
<dbReference type="KEGG" id="pbar:105431910"/>
<dbReference type="SUPFAM" id="SSF48179">
    <property type="entry name" value="6-phosphogluconate dehydrogenase C-terminal domain-like"/>
    <property type="match status" value="1"/>
</dbReference>
<dbReference type="InterPro" id="IPR008927">
    <property type="entry name" value="6-PGluconate_DH-like_C_sf"/>
</dbReference>
<comment type="subcellular location">
    <subcellularLocation>
        <location evidence="1">Cytoplasm</location>
    </subcellularLocation>
</comment>
<evidence type="ECO:0000256" key="5">
    <source>
        <dbReference type="ARBA" id="ARBA00021413"/>
    </source>
</evidence>
<dbReference type="PANTHER" id="PTHR11645">
    <property type="entry name" value="PYRROLINE-5-CARBOXYLATE REDUCTASE"/>
    <property type="match status" value="1"/>
</dbReference>
<feature type="binding site" evidence="13">
    <location>
        <begin position="17"/>
        <end position="22"/>
    </location>
    <ligand>
        <name>NADP(+)</name>
        <dbReference type="ChEBI" id="CHEBI:58349"/>
    </ligand>
</feature>
<dbReference type="FunFam" id="1.10.3730.10:FF:000001">
    <property type="entry name" value="Pyrroline-5-carboxylate reductase"/>
    <property type="match status" value="1"/>
</dbReference>
<dbReference type="OrthoDB" id="10263291at2759"/>
<reference evidence="17" key="1">
    <citation type="submission" date="2025-08" db="UniProtKB">
        <authorList>
            <consortium name="RefSeq"/>
        </authorList>
    </citation>
    <scope>IDENTIFICATION</scope>
</reference>
<gene>
    <name evidence="17" type="primary">LOC105431910</name>
</gene>
<keyword evidence="16" id="KW-1185">Reference proteome</keyword>
<feature type="domain" description="Pyrroline-5-carboxylate reductase catalytic N-terminal" evidence="14">
    <location>
        <begin position="13"/>
        <end position="110"/>
    </location>
</feature>
<evidence type="ECO:0000256" key="7">
    <source>
        <dbReference type="ARBA" id="ARBA00022605"/>
    </source>
</evidence>
<evidence type="ECO:0000256" key="10">
    <source>
        <dbReference type="ARBA" id="ARBA00023002"/>
    </source>
</evidence>
<dbReference type="PANTHER" id="PTHR11645:SF69">
    <property type="entry name" value="PYRROLINE-5-CARBOXYLATE REDUCTASE"/>
    <property type="match status" value="1"/>
</dbReference>
<dbReference type="NCBIfam" id="TIGR00112">
    <property type="entry name" value="proC"/>
    <property type="match status" value="1"/>
</dbReference>
<keyword evidence="10" id="KW-0560">Oxidoreductase</keyword>
<dbReference type="Pfam" id="PF14748">
    <property type="entry name" value="P5CR_dimer"/>
    <property type="match status" value="1"/>
</dbReference>
<comment type="pathway">
    <text evidence="2">Amino-acid biosynthesis; L-proline biosynthesis; L-proline from L-glutamate 5-semialdehyde: step 1/1.</text>
</comment>
<dbReference type="Gene3D" id="1.10.3730.10">
    <property type="entry name" value="ProC C-terminal domain-like"/>
    <property type="match status" value="1"/>
</dbReference>
<dbReference type="CTD" id="42284"/>
<keyword evidence="8" id="KW-0641">Proline biosynthesis</keyword>
<evidence type="ECO:0000256" key="13">
    <source>
        <dbReference type="PIRSR" id="PIRSR000193-1"/>
    </source>
</evidence>
<dbReference type="InterPro" id="IPR000304">
    <property type="entry name" value="Pyrroline-COOH_reductase"/>
</dbReference>
<feature type="domain" description="Pyrroline-5-carboxylate reductase dimerisation" evidence="15">
    <location>
        <begin position="176"/>
        <end position="280"/>
    </location>
</feature>
<dbReference type="GO" id="GO:0004735">
    <property type="term" value="F:pyrroline-5-carboxylate reductase activity"/>
    <property type="evidence" value="ECO:0007669"/>
    <property type="project" value="UniProtKB-EC"/>
</dbReference>
<comment type="catalytic activity">
    <reaction evidence="12">
        <text>L-proline + NADP(+) = (S)-1-pyrroline-5-carboxylate + NADPH + 2 H(+)</text>
        <dbReference type="Rhea" id="RHEA:14109"/>
        <dbReference type="ChEBI" id="CHEBI:15378"/>
        <dbReference type="ChEBI" id="CHEBI:17388"/>
        <dbReference type="ChEBI" id="CHEBI:57783"/>
        <dbReference type="ChEBI" id="CHEBI:58349"/>
        <dbReference type="ChEBI" id="CHEBI:60039"/>
        <dbReference type="EC" id="1.5.1.2"/>
    </reaction>
</comment>
<evidence type="ECO:0000259" key="14">
    <source>
        <dbReference type="Pfam" id="PF03807"/>
    </source>
</evidence>
<dbReference type="Pfam" id="PF03807">
    <property type="entry name" value="F420_oxidored"/>
    <property type="match status" value="1"/>
</dbReference>
<dbReference type="RefSeq" id="XP_011644712.1">
    <property type="nucleotide sequence ID" value="XM_011646410.2"/>
</dbReference>
<keyword evidence="6" id="KW-0963">Cytoplasm</keyword>
<evidence type="ECO:0000256" key="8">
    <source>
        <dbReference type="ARBA" id="ARBA00022650"/>
    </source>
</evidence>
<keyword evidence="7" id="KW-0028">Amino-acid biosynthesis</keyword>
<keyword evidence="9 13" id="KW-0521">NADP</keyword>
<organism evidence="16 17">
    <name type="scientific">Pogonomyrmex barbatus</name>
    <name type="common">red harvester ant</name>
    <dbReference type="NCBI Taxonomy" id="144034"/>
    <lineage>
        <taxon>Eukaryota</taxon>
        <taxon>Metazoa</taxon>
        <taxon>Ecdysozoa</taxon>
        <taxon>Arthropoda</taxon>
        <taxon>Hexapoda</taxon>
        <taxon>Insecta</taxon>
        <taxon>Pterygota</taxon>
        <taxon>Neoptera</taxon>
        <taxon>Endopterygota</taxon>
        <taxon>Hymenoptera</taxon>
        <taxon>Apocrita</taxon>
        <taxon>Aculeata</taxon>
        <taxon>Formicoidea</taxon>
        <taxon>Formicidae</taxon>
        <taxon>Myrmicinae</taxon>
        <taxon>Pogonomyrmex</taxon>
    </lineage>
</organism>
<evidence type="ECO:0000256" key="12">
    <source>
        <dbReference type="ARBA" id="ARBA00052690"/>
    </source>
</evidence>
<evidence type="ECO:0000256" key="3">
    <source>
        <dbReference type="ARBA" id="ARBA00005525"/>
    </source>
</evidence>
<evidence type="ECO:0000313" key="16">
    <source>
        <dbReference type="Proteomes" id="UP000504615"/>
    </source>
</evidence>
<evidence type="ECO:0000313" key="17">
    <source>
        <dbReference type="RefSeq" id="XP_011644712.1"/>
    </source>
</evidence>
<sequence>MSAMVDQDLKKIKIGFIGGGNMASAIGAGLIRKNVLTPENVWISSRTDRTHRFWKDLGAKPTFSNSQVVDNCDVVFLSVKPQILEDALETVKSATGEKFESKLFISVLAGVPLEVLYAKIRWIVNSPRIIRTMPNTPMMVGEGIIVYCSNEDATSMDLQLVDKLFSYIGMSQNVPESLMNAVGTLSGCGPAFVYPIIEALADGAVRMGVPRPMATKFAAQVLIGAGKMVLETGRHPGQLKDEVCSPGGTTITGIHAIEIGGVRGSFMNAIEAAVKRSNELTALSYNNNMDPK</sequence>